<comment type="cofactor">
    <cofactor evidence="1">
        <name>Mg(2+)</name>
        <dbReference type="ChEBI" id="CHEBI:18420"/>
    </cofactor>
</comment>
<sequence>MKAVTETIQKAVKISKNKELLEDIQAELERMRQMLLHMDIPCAPMQSDLERIIASGGKRLRPVLAYLCYRMGSDDRYPIQPLMCMLELMHTASLIHDDVVDNAVLRRGCATINATSGVDAAVQSGDFLLAEAMGYLHFYKGTGINEALVQASTEMCLGELRQLIARYESDYQTREEYFFQIYRKTASLIAASCFTGAVAGGLPESKANMLRVYGEKLGVAFQLCDDLLDFSEKQEFGKKPGQDLQNGIFTLPVLYLLEEEVPAAVKTRFRAKDKDDGDIRWLIDYVRASKALDYTKMVIRQKTAEAVDALRDFPQSKEKAALKELAVRLSGRHV</sequence>
<evidence type="ECO:0000256" key="1">
    <source>
        <dbReference type="ARBA" id="ARBA00001946"/>
    </source>
</evidence>
<dbReference type="GO" id="GO:0004659">
    <property type="term" value="F:prenyltransferase activity"/>
    <property type="evidence" value="ECO:0007669"/>
    <property type="project" value="InterPro"/>
</dbReference>
<dbReference type="PANTHER" id="PTHR12001:SF69">
    <property type="entry name" value="ALL TRANS-POLYPRENYL-DIPHOSPHATE SYNTHASE PDSS1"/>
    <property type="match status" value="1"/>
</dbReference>
<dbReference type="SUPFAM" id="SSF48576">
    <property type="entry name" value="Terpenoid synthases"/>
    <property type="match status" value="1"/>
</dbReference>
<evidence type="ECO:0000256" key="2">
    <source>
        <dbReference type="ARBA" id="ARBA00006706"/>
    </source>
</evidence>
<evidence type="ECO:0000256" key="5">
    <source>
        <dbReference type="ARBA" id="ARBA00022842"/>
    </source>
</evidence>
<dbReference type="GO" id="GO:0008299">
    <property type="term" value="P:isoprenoid biosynthetic process"/>
    <property type="evidence" value="ECO:0007669"/>
    <property type="project" value="InterPro"/>
</dbReference>
<protein>
    <submittedName>
        <fullName evidence="7">Heptaprenyl diphosphate synthase</fullName>
    </submittedName>
</protein>
<proteinExistence type="inferred from homology"/>
<dbReference type="PANTHER" id="PTHR12001">
    <property type="entry name" value="GERANYLGERANYL PYROPHOSPHATE SYNTHASE"/>
    <property type="match status" value="1"/>
</dbReference>
<dbReference type="PROSITE" id="PS00723">
    <property type="entry name" value="POLYPRENYL_SYNTHASE_1"/>
    <property type="match status" value="1"/>
</dbReference>
<keyword evidence="5" id="KW-0460">Magnesium</keyword>
<gene>
    <name evidence="7" type="ORF">SAMN02745823_02076</name>
</gene>
<dbReference type="Proteomes" id="UP000183995">
    <property type="component" value="Unassembled WGS sequence"/>
</dbReference>
<keyword evidence="8" id="KW-1185">Reference proteome</keyword>
<dbReference type="InterPro" id="IPR033749">
    <property type="entry name" value="Polyprenyl_synt_CS"/>
</dbReference>
<dbReference type="PROSITE" id="PS00444">
    <property type="entry name" value="POLYPRENYL_SYNTHASE_2"/>
    <property type="match status" value="1"/>
</dbReference>
<dbReference type="RefSeq" id="WP_073078530.1">
    <property type="nucleotide sequence ID" value="NZ_FQXV01000006.1"/>
</dbReference>
<dbReference type="OrthoDB" id="9805316at2"/>
<keyword evidence="3 6" id="KW-0808">Transferase</keyword>
<evidence type="ECO:0000256" key="4">
    <source>
        <dbReference type="ARBA" id="ARBA00022723"/>
    </source>
</evidence>
<dbReference type="GO" id="GO:0046872">
    <property type="term" value="F:metal ion binding"/>
    <property type="evidence" value="ECO:0007669"/>
    <property type="project" value="UniProtKB-KW"/>
</dbReference>
<dbReference type="InterPro" id="IPR008949">
    <property type="entry name" value="Isoprenoid_synthase_dom_sf"/>
</dbReference>
<keyword evidence="4" id="KW-0479">Metal-binding</keyword>
<evidence type="ECO:0000256" key="6">
    <source>
        <dbReference type="RuleBase" id="RU004466"/>
    </source>
</evidence>
<dbReference type="SFLD" id="SFLDS00005">
    <property type="entry name" value="Isoprenoid_Synthase_Type_I"/>
    <property type="match status" value="1"/>
</dbReference>
<reference evidence="7 8" key="1">
    <citation type="submission" date="2016-11" db="EMBL/GenBank/DDBJ databases">
        <authorList>
            <person name="Jaros S."/>
            <person name="Januszkiewicz K."/>
            <person name="Wedrychowicz H."/>
        </authorList>
    </citation>
    <scope>NUCLEOTIDE SEQUENCE [LARGE SCALE GENOMIC DNA]</scope>
    <source>
        <strain evidence="7 8">DSM 10068</strain>
    </source>
</reference>
<evidence type="ECO:0000256" key="3">
    <source>
        <dbReference type="ARBA" id="ARBA00022679"/>
    </source>
</evidence>
<accession>A0A1M5XVT6</accession>
<name>A0A1M5XVT6_9FIRM</name>
<evidence type="ECO:0000313" key="8">
    <source>
        <dbReference type="Proteomes" id="UP000183995"/>
    </source>
</evidence>
<evidence type="ECO:0000313" key="7">
    <source>
        <dbReference type="EMBL" id="SHI03819.1"/>
    </source>
</evidence>
<dbReference type="Pfam" id="PF00348">
    <property type="entry name" value="polyprenyl_synt"/>
    <property type="match status" value="1"/>
</dbReference>
<dbReference type="EMBL" id="FQXV01000006">
    <property type="protein sequence ID" value="SHI03819.1"/>
    <property type="molecule type" value="Genomic_DNA"/>
</dbReference>
<dbReference type="AlphaFoldDB" id="A0A1M5XVT6"/>
<organism evidence="7 8">
    <name type="scientific">Sporobacter termitidis DSM 10068</name>
    <dbReference type="NCBI Taxonomy" id="1123282"/>
    <lineage>
        <taxon>Bacteria</taxon>
        <taxon>Bacillati</taxon>
        <taxon>Bacillota</taxon>
        <taxon>Clostridia</taxon>
        <taxon>Eubacteriales</taxon>
        <taxon>Oscillospiraceae</taxon>
        <taxon>Sporobacter</taxon>
    </lineage>
</organism>
<dbReference type="STRING" id="1123282.SAMN02745823_02076"/>
<comment type="similarity">
    <text evidence="2 6">Belongs to the FPP/GGPP synthase family.</text>
</comment>
<dbReference type="InterPro" id="IPR000092">
    <property type="entry name" value="Polyprenyl_synt"/>
</dbReference>
<dbReference type="CDD" id="cd00685">
    <property type="entry name" value="Trans_IPPS_HT"/>
    <property type="match status" value="1"/>
</dbReference>
<dbReference type="Gene3D" id="1.10.600.10">
    <property type="entry name" value="Farnesyl Diphosphate Synthase"/>
    <property type="match status" value="1"/>
</dbReference>